<dbReference type="Pfam" id="PF08448">
    <property type="entry name" value="PAS_4"/>
    <property type="match status" value="1"/>
</dbReference>
<dbReference type="Pfam" id="PF00072">
    <property type="entry name" value="Response_reg"/>
    <property type="match status" value="2"/>
</dbReference>
<dbReference type="Proteomes" id="UP000182229">
    <property type="component" value="Unassembled WGS sequence"/>
</dbReference>
<evidence type="ECO:0000256" key="5">
    <source>
        <dbReference type="ARBA" id="ARBA00022777"/>
    </source>
</evidence>
<dbReference type="InterPro" id="IPR000014">
    <property type="entry name" value="PAS"/>
</dbReference>
<comment type="caution">
    <text evidence="9">The sequence shown here is derived from an EMBL/GenBank/DDBJ whole genome shotgun (WGS) entry which is preliminary data.</text>
</comment>
<feature type="domain" description="Response regulatory" evidence="8">
    <location>
        <begin position="11"/>
        <end position="128"/>
    </location>
</feature>
<reference evidence="9 10" key="2">
    <citation type="submission" date="2016-12" db="EMBL/GenBank/DDBJ databases">
        <title>Draft Genome Sequence of Cystobacter ferrugineus Strain Cbfe23.</title>
        <authorList>
            <person name="Akbar S."/>
            <person name="Dowd S.E."/>
            <person name="Stevens D.C."/>
        </authorList>
    </citation>
    <scope>NUCLEOTIDE SEQUENCE [LARGE SCALE GENOMIC DNA]</scope>
    <source>
        <strain evidence="9 10">Cbfe23</strain>
    </source>
</reference>
<dbReference type="GO" id="GO:0005886">
    <property type="term" value="C:plasma membrane"/>
    <property type="evidence" value="ECO:0007669"/>
    <property type="project" value="TreeGrafter"/>
</dbReference>
<evidence type="ECO:0000313" key="10">
    <source>
        <dbReference type="Proteomes" id="UP000182229"/>
    </source>
</evidence>
<dbReference type="NCBIfam" id="TIGR00229">
    <property type="entry name" value="sensory_box"/>
    <property type="match status" value="1"/>
</dbReference>
<dbReference type="SMART" id="SM00448">
    <property type="entry name" value="REC"/>
    <property type="match status" value="2"/>
</dbReference>
<accession>A0A1L9B4T4</accession>
<dbReference type="SUPFAM" id="SSF55874">
    <property type="entry name" value="ATPase domain of HSP90 chaperone/DNA topoisomerase II/histidine kinase"/>
    <property type="match status" value="1"/>
</dbReference>
<dbReference type="RefSeq" id="WP_071901600.1">
    <property type="nucleotide sequence ID" value="NZ_MPIN01000008.1"/>
</dbReference>
<dbReference type="CDD" id="cd00156">
    <property type="entry name" value="REC"/>
    <property type="match status" value="1"/>
</dbReference>
<gene>
    <name evidence="9" type="ORF">BON30_28580</name>
</gene>
<keyword evidence="10" id="KW-1185">Reference proteome</keyword>
<dbReference type="InterPro" id="IPR036097">
    <property type="entry name" value="HisK_dim/P_sf"/>
</dbReference>
<dbReference type="CDD" id="cd00130">
    <property type="entry name" value="PAS"/>
    <property type="match status" value="1"/>
</dbReference>
<dbReference type="InterPro" id="IPR013656">
    <property type="entry name" value="PAS_4"/>
</dbReference>
<evidence type="ECO:0000256" key="1">
    <source>
        <dbReference type="ARBA" id="ARBA00000085"/>
    </source>
</evidence>
<evidence type="ECO:0000256" key="4">
    <source>
        <dbReference type="ARBA" id="ARBA00022679"/>
    </source>
</evidence>
<keyword evidence="4" id="KW-0808">Transferase</keyword>
<dbReference type="Gene3D" id="3.30.565.10">
    <property type="entry name" value="Histidine kinase-like ATPase, C-terminal domain"/>
    <property type="match status" value="1"/>
</dbReference>
<sequence length="646" mass="72232">MRREADAHAIRVLLVEDDEDDYVLTRDCLRQLGPRRVVLEWVATCERALEEMESGRHDVCLVDYRLGSMTGLELLQQARDRGWEGPFILLTGQEDDDIDHQAQQAGATDFLEKSQLTPTLLERSIRYGLQHTRTLEALRRSQESFRELIERLPDGVCVMHETRLVYMNPTYVRLLGYSSQTELLGKTLLELGLKFLRPEDWLPLQADVQRLESTGEPIPPREVLLLARGGGSVPADLFHLPLMFDGQPSHVWIVRDLTERKQMEGRLLRADRMGSLGLLAAGVAHEINNPLAYTMTNLDHLENQVLPRLGLCATGRREVQELLADTRLGVTRVRDIVRQLKMFSRGDEDGGLAPVDVHRVLESSIDMAVNELKHRTRLVRDYGEPVQVQAKEGRLGQVFLNLLVNAAHAIPEGNATGNEVRVVTRREGARVRIEVRDTGVGISPEHLGRMFEPFFTTKPVGVGTGLGLSICHEIVTSFGGQMGVESREGHGSTFWILLDAISPEARVEAPPEPAEAAPAARRGRVLVVDDEPMIGTAIRRTLQRDHEVVTLTSAREAFARLMSGERFDVILCDVMMPEMSGVDLHQQLAQHLPALADQLIFLSGGAFTPKAREFLAQVGNRRVDKPFSARELRDMVQSVLEHAPDA</sequence>
<dbReference type="OrthoDB" id="9769169at2"/>
<evidence type="ECO:0000259" key="7">
    <source>
        <dbReference type="PROSITE" id="PS50109"/>
    </source>
</evidence>
<evidence type="ECO:0000256" key="6">
    <source>
        <dbReference type="PROSITE-ProRule" id="PRU00169"/>
    </source>
</evidence>
<dbReference type="Gene3D" id="3.30.450.20">
    <property type="entry name" value="PAS domain"/>
    <property type="match status" value="1"/>
</dbReference>
<dbReference type="GO" id="GO:0009927">
    <property type="term" value="F:histidine phosphotransfer kinase activity"/>
    <property type="evidence" value="ECO:0007669"/>
    <property type="project" value="TreeGrafter"/>
</dbReference>
<dbReference type="PRINTS" id="PR00344">
    <property type="entry name" value="BCTRLSENSOR"/>
</dbReference>
<evidence type="ECO:0000256" key="3">
    <source>
        <dbReference type="ARBA" id="ARBA00022553"/>
    </source>
</evidence>
<dbReference type="InterPro" id="IPR003594">
    <property type="entry name" value="HATPase_dom"/>
</dbReference>
<protein>
    <recommendedName>
        <fullName evidence="2">histidine kinase</fullName>
        <ecNumber evidence="2">2.7.13.3</ecNumber>
    </recommendedName>
</protein>
<name>A0A1L9B4T4_9BACT</name>
<feature type="modified residue" description="4-aspartylphosphate" evidence="6">
    <location>
        <position position="573"/>
    </location>
</feature>
<dbReference type="PANTHER" id="PTHR43047">
    <property type="entry name" value="TWO-COMPONENT HISTIDINE PROTEIN KINASE"/>
    <property type="match status" value="1"/>
</dbReference>
<reference evidence="10" key="1">
    <citation type="submission" date="2016-11" db="EMBL/GenBank/DDBJ databases">
        <authorList>
            <person name="Shukria A."/>
            <person name="Stevens D.C."/>
        </authorList>
    </citation>
    <scope>NUCLEOTIDE SEQUENCE [LARGE SCALE GENOMIC DNA]</scope>
    <source>
        <strain evidence="10">Cbfe23</strain>
    </source>
</reference>
<dbReference type="SMART" id="SM00387">
    <property type="entry name" value="HATPase_c"/>
    <property type="match status" value="1"/>
</dbReference>
<keyword evidence="3 6" id="KW-0597">Phosphoprotein</keyword>
<dbReference type="SUPFAM" id="SSF55785">
    <property type="entry name" value="PYP-like sensor domain (PAS domain)"/>
    <property type="match status" value="1"/>
</dbReference>
<evidence type="ECO:0000313" key="9">
    <source>
        <dbReference type="EMBL" id="OJH37265.1"/>
    </source>
</evidence>
<dbReference type="InterPro" id="IPR036890">
    <property type="entry name" value="HATPase_C_sf"/>
</dbReference>
<proteinExistence type="predicted"/>
<dbReference type="SUPFAM" id="SSF52172">
    <property type="entry name" value="CheY-like"/>
    <property type="match status" value="2"/>
</dbReference>
<keyword evidence="5 9" id="KW-0418">Kinase</keyword>
<organism evidence="9 10">
    <name type="scientific">Cystobacter ferrugineus</name>
    <dbReference type="NCBI Taxonomy" id="83449"/>
    <lineage>
        <taxon>Bacteria</taxon>
        <taxon>Pseudomonadati</taxon>
        <taxon>Myxococcota</taxon>
        <taxon>Myxococcia</taxon>
        <taxon>Myxococcales</taxon>
        <taxon>Cystobacterineae</taxon>
        <taxon>Archangiaceae</taxon>
        <taxon>Cystobacter</taxon>
    </lineage>
</organism>
<dbReference type="Pfam" id="PF02518">
    <property type="entry name" value="HATPase_c"/>
    <property type="match status" value="1"/>
</dbReference>
<evidence type="ECO:0000259" key="8">
    <source>
        <dbReference type="PROSITE" id="PS50110"/>
    </source>
</evidence>
<dbReference type="SUPFAM" id="SSF47384">
    <property type="entry name" value="Homodimeric domain of signal transducing histidine kinase"/>
    <property type="match status" value="1"/>
</dbReference>
<dbReference type="PROSITE" id="PS50110">
    <property type="entry name" value="RESPONSE_REGULATORY"/>
    <property type="match status" value="2"/>
</dbReference>
<dbReference type="InterPro" id="IPR035965">
    <property type="entry name" value="PAS-like_dom_sf"/>
</dbReference>
<dbReference type="STRING" id="83449.BON30_28580"/>
<dbReference type="Gene3D" id="1.10.287.130">
    <property type="match status" value="1"/>
</dbReference>
<dbReference type="Gene3D" id="3.40.50.2300">
    <property type="match status" value="2"/>
</dbReference>
<evidence type="ECO:0000256" key="2">
    <source>
        <dbReference type="ARBA" id="ARBA00012438"/>
    </source>
</evidence>
<dbReference type="SMART" id="SM00091">
    <property type="entry name" value="PAS"/>
    <property type="match status" value="1"/>
</dbReference>
<dbReference type="PROSITE" id="PS50109">
    <property type="entry name" value="HIS_KIN"/>
    <property type="match status" value="1"/>
</dbReference>
<dbReference type="PANTHER" id="PTHR43047:SF72">
    <property type="entry name" value="OSMOSENSING HISTIDINE PROTEIN KINASE SLN1"/>
    <property type="match status" value="1"/>
</dbReference>
<feature type="modified residue" description="4-aspartylphosphate" evidence="6">
    <location>
        <position position="63"/>
    </location>
</feature>
<dbReference type="InterPro" id="IPR003661">
    <property type="entry name" value="HisK_dim/P_dom"/>
</dbReference>
<feature type="domain" description="Response regulatory" evidence="8">
    <location>
        <begin position="524"/>
        <end position="640"/>
    </location>
</feature>
<dbReference type="EMBL" id="MPIN01000008">
    <property type="protein sequence ID" value="OJH37265.1"/>
    <property type="molecule type" value="Genomic_DNA"/>
</dbReference>
<dbReference type="CDD" id="cd00082">
    <property type="entry name" value="HisKA"/>
    <property type="match status" value="1"/>
</dbReference>
<dbReference type="InterPro" id="IPR005467">
    <property type="entry name" value="His_kinase_dom"/>
</dbReference>
<dbReference type="SMART" id="SM00388">
    <property type="entry name" value="HisKA"/>
    <property type="match status" value="1"/>
</dbReference>
<comment type="catalytic activity">
    <reaction evidence="1">
        <text>ATP + protein L-histidine = ADP + protein N-phospho-L-histidine.</text>
        <dbReference type="EC" id="2.7.13.3"/>
    </reaction>
</comment>
<feature type="domain" description="Histidine kinase" evidence="7">
    <location>
        <begin position="282"/>
        <end position="502"/>
    </location>
</feature>
<dbReference type="InterPro" id="IPR011006">
    <property type="entry name" value="CheY-like_superfamily"/>
</dbReference>
<dbReference type="AlphaFoldDB" id="A0A1L9B4T4"/>
<dbReference type="GO" id="GO:0000155">
    <property type="term" value="F:phosphorelay sensor kinase activity"/>
    <property type="evidence" value="ECO:0007669"/>
    <property type="project" value="InterPro"/>
</dbReference>
<dbReference type="InterPro" id="IPR004358">
    <property type="entry name" value="Sig_transdc_His_kin-like_C"/>
</dbReference>
<dbReference type="InterPro" id="IPR001789">
    <property type="entry name" value="Sig_transdc_resp-reg_receiver"/>
</dbReference>
<dbReference type="EC" id="2.7.13.3" evidence="2"/>